<keyword evidence="5" id="KW-1003">Cell membrane</keyword>
<dbReference type="Proteomes" id="UP000020492">
    <property type="component" value="Unassembled WGS sequence"/>
</dbReference>
<comment type="caution">
    <text evidence="6">The sequence shown here is derived from an EMBL/GenBank/DDBJ whole genome shotgun (WGS) entry which is preliminary data.</text>
</comment>
<comment type="function">
    <text evidence="5">Part of the twin-arginine translocation (Tat) system that transports large folded proteins containing a characteristic twin-arginine motif in their signal peptide across membranes.</text>
</comment>
<protein>
    <recommendedName>
        <fullName evidence="5">Sec-independent protein translocase protein TatC</fullName>
    </recommendedName>
</protein>
<keyword evidence="4 5" id="KW-0472">Membrane</keyword>
<keyword evidence="5" id="KW-0653">Protein transport</keyword>
<dbReference type="GO" id="GO:0065002">
    <property type="term" value="P:intracellular protein transmembrane transport"/>
    <property type="evidence" value="ECO:0007669"/>
    <property type="project" value="TreeGrafter"/>
</dbReference>
<keyword evidence="7" id="KW-1185">Reference proteome</keyword>
<dbReference type="AlphaFoldDB" id="A0A016QPA4"/>
<organism evidence="6 7">
    <name type="scientific">Deinococcus phoenicis</name>
    <dbReference type="NCBI Taxonomy" id="1476583"/>
    <lineage>
        <taxon>Bacteria</taxon>
        <taxon>Thermotogati</taxon>
        <taxon>Deinococcota</taxon>
        <taxon>Deinococci</taxon>
        <taxon>Deinococcales</taxon>
        <taxon>Deinococcaceae</taxon>
        <taxon>Deinococcus</taxon>
    </lineage>
</organism>
<evidence type="ECO:0000256" key="3">
    <source>
        <dbReference type="ARBA" id="ARBA00022989"/>
    </source>
</evidence>
<dbReference type="GO" id="GO:0009977">
    <property type="term" value="F:proton motive force dependent protein transmembrane transporter activity"/>
    <property type="evidence" value="ECO:0007669"/>
    <property type="project" value="TreeGrafter"/>
</dbReference>
<comment type="similarity">
    <text evidence="5">Belongs to the TatC family.</text>
</comment>
<accession>A0A016QPA4</accession>
<dbReference type="InterPro" id="IPR002033">
    <property type="entry name" value="TatC"/>
</dbReference>
<dbReference type="PANTHER" id="PTHR30371:SF0">
    <property type="entry name" value="SEC-INDEPENDENT PROTEIN TRANSLOCASE PROTEIN TATC, CHLOROPLASTIC-RELATED"/>
    <property type="match status" value="1"/>
</dbReference>
<feature type="transmembrane region" description="Helical" evidence="5">
    <location>
        <begin position="226"/>
        <end position="245"/>
    </location>
</feature>
<evidence type="ECO:0000313" key="6">
    <source>
        <dbReference type="EMBL" id="EYB67831.1"/>
    </source>
</evidence>
<feature type="transmembrane region" description="Helical" evidence="5">
    <location>
        <begin position="29"/>
        <end position="48"/>
    </location>
</feature>
<reference evidence="6 7" key="1">
    <citation type="submission" date="2014-03" db="EMBL/GenBank/DDBJ databases">
        <title>Draft genome sequence of Deinococcus phoenicis 1P10ME.</title>
        <authorList>
            <person name="Stepanov V.G."/>
            <person name="Vaishampayan P."/>
            <person name="Venkateswaran K."/>
            <person name="Fox G.E."/>
        </authorList>
    </citation>
    <scope>NUCLEOTIDE SEQUENCE [LARGE SCALE GENOMIC DNA]</scope>
    <source>
        <strain evidence="6 7">1P10ME</strain>
    </source>
</reference>
<comment type="subcellular location">
    <subcellularLocation>
        <location evidence="5">Cell membrane</location>
        <topology evidence="5">Multi-pass membrane protein</topology>
    </subcellularLocation>
    <subcellularLocation>
        <location evidence="1">Membrane</location>
        <topology evidence="1">Multi-pass membrane protein</topology>
    </subcellularLocation>
</comment>
<keyword evidence="2 5" id="KW-0812">Transmembrane</keyword>
<evidence type="ECO:0000256" key="4">
    <source>
        <dbReference type="ARBA" id="ARBA00023136"/>
    </source>
</evidence>
<feature type="transmembrane region" description="Helical" evidence="5">
    <location>
        <begin position="86"/>
        <end position="107"/>
    </location>
</feature>
<dbReference type="STRING" id="1476583.DEIPH_ctg032orf0077"/>
<feature type="transmembrane region" description="Helical" evidence="5">
    <location>
        <begin position="203"/>
        <end position="220"/>
    </location>
</feature>
<dbReference type="HAMAP" id="MF_00902">
    <property type="entry name" value="TatC"/>
    <property type="match status" value="1"/>
</dbReference>
<comment type="subunit">
    <text evidence="5">Forms a complex with TatA.</text>
</comment>
<feature type="transmembrane region" description="Helical" evidence="5">
    <location>
        <begin position="166"/>
        <end position="191"/>
    </location>
</feature>
<dbReference type="PANTHER" id="PTHR30371">
    <property type="entry name" value="SEC-INDEPENDENT PROTEIN TRANSLOCASE PROTEIN TATC"/>
    <property type="match status" value="1"/>
</dbReference>
<dbReference type="PATRIC" id="fig|1476583.3.peg.2129"/>
<dbReference type="PRINTS" id="PR01840">
    <property type="entry name" value="TATCFAMILY"/>
</dbReference>
<proteinExistence type="inferred from homology"/>
<dbReference type="RefSeq" id="WP_034357722.1">
    <property type="nucleotide sequence ID" value="NZ_JHAC01000032.1"/>
</dbReference>
<dbReference type="Pfam" id="PF00902">
    <property type="entry name" value="TatC"/>
    <property type="match status" value="1"/>
</dbReference>
<name>A0A016QPA4_9DEIO</name>
<dbReference type="OrthoDB" id="9777044at2"/>
<keyword evidence="5" id="KW-0811">Translocation</keyword>
<dbReference type="NCBIfam" id="TIGR00945">
    <property type="entry name" value="tatC"/>
    <property type="match status" value="1"/>
</dbReference>
<evidence type="ECO:0000256" key="1">
    <source>
        <dbReference type="ARBA" id="ARBA00004141"/>
    </source>
</evidence>
<gene>
    <name evidence="5" type="primary">tatC</name>
    <name evidence="6" type="ORF">DEIPH_ctg032orf0077</name>
</gene>
<dbReference type="eggNOG" id="COG0805">
    <property type="taxonomic scope" value="Bacteria"/>
</dbReference>
<dbReference type="GO" id="GO:0033281">
    <property type="term" value="C:TAT protein transport complex"/>
    <property type="evidence" value="ECO:0007669"/>
    <property type="project" value="UniProtKB-UniRule"/>
</dbReference>
<keyword evidence="5" id="KW-0813">Transport</keyword>
<evidence type="ECO:0000313" key="7">
    <source>
        <dbReference type="Proteomes" id="UP000020492"/>
    </source>
</evidence>
<dbReference type="EMBL" id="JHAC01000032">
    <property type="protein sequence ID" value="EYB67831.1"/>
    <property type="molecule type" value="Genomic_DNA"/>
</dbReference>
<evidence type="ECO:0000256" key="2">
    <source>
        <dbReference type="ARBA" id="ARBA00022692"/>
    </source>
</evidence>
<feature type="transmembrane region" description="Helical" evidence="5">
    <location>
        <begin position="119"/>
        <end position="146"/>
    </location>
</feature>
<sequence length="264" mass="29051">MTQPPAPQASAELKSAPLLEHLEELRKRIIISLIFLAVGVVIAFQYRVQLIDLIKEPLKYSELYQAHKVQVIVTKLTAQFLLSFTLSLWAGLAIALPFILSQVWAFIAPGLYPHERRWGLPFIIGAGLSFLAGVVFGYTLVLPTMVRFFVDFLNGVVTPLLDLQDYIGMVVTFLVAFGLAFELPILAVILTRIGIVNHTMLRRGWRIALVAIMIAAAIITPTPDPGSMLLVAVPLYALYELGVLLSRAFRVVPVEESNAIGSGT</sequence>
<evidence type="ECO:0000256" key="5">
    <source>
        <dbReference type="HAMAP-Rule" id="MF_00902"/>
    </source>
</evidence>
<keyword evidence="3 5" id="KW-1133">Transmembrane helix</keyword>
<dbReference type="GO" id="GO:0043953">
    <property type="term" value="P:protein transport by the Tat complex"/>
    <property type="evidence" value="ECO:0007669"/>
    <property type="project" value="UniProtKB-UniRule"/>
</dbReference>